<keyword evidence="2" id="KW-1185">Reference proteome</keyword>
<gene>
    <name evidence="1" type="ORF">AAG747_12930</name>
</gene>
<dbReference type="Gene3D" id="3.80.10.10">
    <property type="entry name" value="Ribonuclease Inhibitor"/>
    <property type="match status" value="1"/>
</dbReference>
<accession>A0AAW9S8S8</accession>
<evidence type="ECO:0000313" key="1">
    <source>
        <dbReference type="EMBL" id="MEN7548818.1"/>
    </source>
</evidence>
<evidence type="ECO:0000313" key="2">
    <source>
        <dbReference type="Proteomes" id="UP001403385"/>
    </source>
</evidence>
<proteinExistence type="predicted"/>
<dbReference type="Proteomes" id="UP001403385">
    <property type="component" value="Unassembled WGS sequence"/>
</dbReference>
<comment type="caution">
    <text evidence="1">The sequence shown here is derived from an EMBL/GenBank/DDBJ whole genome shotgun (WGS) entry which is preliminary data.</text>
</comment>
<protein>
    <submittedName>
        <fullName evidence="1">Leucine-rich repeat domain-containing protein</fullName>
    </submittedName>
</protein>
<dbReference type="SUPFAM" id="SSF52058">
    <property type="entry name" value="L domain-like"/>
    <property type="match status" value="1"/>
</dbReference>
<reference evidence="1 2" key="1">
    <citation type="submission" date="2024-04" db="EMBL/GenBank/DDBJ databases">
        <title>Novel genus in family Flammeovirgaceae.</title>
        <authorList>
            <person name="Nguyen T.H."/>
            <person name="Vuong T.Q."/>
            <person name="Le H."/>
            <person name="Kim S.-G."/>
        </authorList>
    </citation>
    <scope>NUCLEOTIDE SEQUENCE [LARGE SCALE GENOMIC DNA]</scope>
    <source>
        <strain evidence="1 2">JCM 23209</strain>
    </source>
</reference>
<dbReference type="InterPro" id="IPR032675">
    <property type="entry name" value="LRR_dom_sf"/>
</dbReference>
<dbReference type="AlphaFoldDB" id="A0AAW9S8S8"/>
<dbReference type="EMBL" id="JBDKWZ010000006">
    <property type="protein sequence ID" value="MEN7548818.1"/>
    <property type="molecule type" value="Genomic_DNA"/>
</dbReference>
<dbReference type="RefSeq" id="WP_346821594.1">
    <property type="nucleotide sequence ID" value="NZ_JBDKWZ010000006.1"/>
</dbReference>
<name>A0AAW9S8S8_9BACT</name>
<sequence length="241" mass="28219">MKNYQPYFPHVTYPYLGDDCPRGVTYHSDLPLDTTNVEIQKPYKDIDKITRLKNIEFIYVNRLENEWVEYFKTLPNLQHLVISHCKKQEELPLLTDLRALRVLQIIRCNQLKNLGFLGNLPNLHSLCLSELKQVTDLSPVAHFQELRELWVDGSITTRGPKLKSLAPVGELKKLAFFHFMLDIEKENKTLSPLLNLSELKHLQLNNRRYKAEELDRLIEVLPDLKDIKFNAGSTWLKDLKK</sequence>
<organism evidence="1 2">
    <name type="scientific">Rapidithrix thailandica</name>
    <dbReference type="NCBI Taxonomy" id="413964"/>
    <lineage>
        <taxon>Bacteria</taxon>
        <taxon>Pseudomonadati</taxon>
        <taxon>Bacteroidota</taxon>
        <taxon>Cytophagia</taxon>
        <taxon>Cytophagales</taxon>
        <taxon>Flammeovirgaceae</taxon>
        <taxon>Rapidithrix</taxon>
    </lineage>
</organism>